<dbReference type="SUPFAM" id="SSF56784">
    <property type="entry name" value="HAD-like"/>
    <property type="match status" value="1"/>
</dbReference>
<dbReference type="InterPro" id="IPR036412">
    <property type="entry name" value="HAD-like_sf"/>
</dbReference>
<dbReference type="InterPro" id="IPR004446">
    <property type="entry name" value="Heptose_bisP_phosphatase"/>
</dbReference>
<dbReference type="Proteomes" id="UP000244892">
    <property type="component" value="Plasmid pTB101"/>
</dbReference>
<keyword evidence="5" id="KW-0378">Hydrolase</keyword>
<dbReference type="Pfam" id="PF13242">
    <property type="entry name" value="Hydrolase_like"/>
    <property type="match status" value="1"/>
</dbReference>
<keyword evidence="4" id="KW-0479">Metal-binding</keyword>
<dbReference type="GO" id="GO:0005975">
    <property type="term" value="P:carbohydrate metabolic process"/>
    <property type="evidence" value="ECO:0007669"/>
    <property type="project" value="InterPro"/>
</dbReference>
<keyword evidence="9" id="KW-0614">Plasmid</keyword>
<reference evidence="9 10" key="1">
    <citation type="submission" date="2018-05" db="EMBL/GenBank/DDBJ databases">
        <title>complete genome sequence of Aquabacterium olei NBRC 110486.</title>
        <authorList>
            <person name="Tang B."/>
            <person name="Chang J."/>
            <person name="Zhang L."/>
            <person name="Yang H."/>
        </authorList>
    </citation>
    <scope>NUCLEOTIDE SEQUENCE [LARGE SCALE GENOMIC DNA]</scope>
    <source>
        <strain evidence="9 10">NBRC 110486</strain>
        <plasmid evidence="10">ptb101</plasmid>
    </source>
</reference>
<keyword evidence="10" id="KW-1185">Reference proteome</keyword>
<dbReference type="PANTHER" id="PTHR42891:SF1">
    <property type="entry name" value="D-GLYCERO-BETA-D-MANNO-HEPTOSE-1,7-BISPHOSPHATE 7-PHOSPHATASE"/>
    <property type="match status" value="1"/>
</dbReference>
<feature type="compositionally biased region" description="Low complexity" evidence="8">
    <location>
        <begin position="1"/>
        <end position="13"/>
    </location>
</feature>
<organism evidence="9 10">
    <name type="scientific">Aquabacterium olei</name>
    <dbReference type="NCBI Taxonomy" id="1296669"/>
    <lineage>
        <taxon>Bacteria</taxon>
        <taxon>Pseudomonadati</taxon>
        <taxon>Pseudomonadota</taxon>
        <taxon>Betaproteobacteria</taxon>
        <taxon>Burkholderiales</taxon>
        <taxon>Aquabacterium</taxon>
    </lineage>
</organism>
<gene>
    <name evidence="9" type="ORF">DEH84_17475</name>
</gene>
<evidence type="ECO:0000256" key="3">
    <source>
        <dbReference type="ARBA" id="ARBA00022490"/>
    </source>
</evidence>
<protein>
    <recommendedName>
        <fullName evidence="7">D,D-heptose 1,7-bisphosphate phosphatase</fullName>
    </recommendedName>
</protein>
<dbReference type="InterPro" id="IPR023214">
    <property type="entry name" value="HAD_sf"/>
</dbReference>
<feature type="region of interest" description="Disordered" evidence="8">
    <location>
        <begin position="1"/>
        <end position="22"/>
    </location>
</feature>
<evidence type="ECO:0000256" key="8">
    <source>
        <dbReference type="SAM" id="MobiDB-lite"/>
    </source>
</evidence>
<dbReference type="NCBIfam" id="TIGR01549">
    <property type="entry name" value="HAD-SF-IA-v1"/>
    <property type="match status" value="1"/>
</dbReference>
<evidence type="ECO:0000256" key="7">
    <source>
        <dbReference type="ARBA" id="ARBA00031828"/>
    </source>
</evidence>
<comment type="subcellular location">
    <subcellularLocation>
        <location evidence="1">Cytoplasm</location>
    </subcellularLocation>
</comment>
<evidence type="ECO:0000256" key="6">
    <source>
        <dbReference type="ARBA" id="ARBA00023277"/>
    </source>
</evidence>
<dbReference type="GO" id="GO:0005737">
    <property type="term" value="C:cytoplasm"/>
    <property type="evidence" value="ECO:0007669"/>
    <property type="project" value="UniProtKB-SubCell"/>
</dbReference>
<accession>A0A2U8FWV9</accession>
<evidence type="ECO:0000256" key="5">
    <source>
        <dbReference type="ARBA" id="ARBA00022801"/>
    </source>
</evidence>
<dbReference type="AlphaFoldDB" id="A0A2U8FWV9"/>
<dbReference type="KEGG" id="aon:DEH84_17475"/>
<evidence type="ECO:0000313" key="10">
    <source>
        <dbReference type="Proteomes" id="UP000244892"/>
    </source>
</evidence>
<dbReference type="NCBIfam" id="TIGR01656">
    <property type="entry name" value="Histidinol-ppas"/>
    <property type="match status" value="1"/>
</dbReference>
<sequence>MARASVATSSTSVCQKTSSVPSGNCRCFAGDMARPLIILDRDGVVNHDSPLYVRSAEAWTPIDGAIEAIATMCRAGYDVVIATNQAGVAKGLIPVAELDQMHRKLEALVDAAGGQIARIYDCRHHPDHGCGCRKPQPGMLLKACLDFDQRPEAVCFVGDALTDMVAAARAGCQPVLVLTGKGQATQALAEFDPTIPVLGSLAEVPGWLARRGDATQRCPDIRTDGLRSCTPPPAPQ</sequence>
<evidence type="ECO:0000313" key="9">
    <source>
        <dbReference type="EMBL" id="AWI55387.1"/>
    </source>
</evidence>
<comment type="similarity">
    <text evidence="2">Belongs to the GmhB family.</text>
</comment>
<dbReference type="InterPro" id="IPR006543">
    <property type="entry name" value="Histidinol-phos"/>
</dbReference>
<dbReference type="NCBIfam" id="TIGR01662">
    <property type="entry name" value="HAD-SF-IIIA"/>
    <property type="match status" value="1"/>
</dbReference>
<keyword evidence="6" id="KW-0119">Carbohydrate metabolism</keyword>
<dbReference type="Gene3D" id="3.40.50.1000">
    <property type="entry name" value="HAD superfamily/HAD-like"/>
    <property type="match status" value="1"/>
</dbReference>
<geneLocation type="plasmid" evidence="10">
    <name>ptb101</name>
</geneLocation>
<dbReference type="InterPro" id="IPR006439">
    <property type="entry name" value="HAD-SF_hydro_IA"/>
</dbReference>
<dbReference type="GO" id="GO:0016791">
    <property type="term" value="F:phosphatase activity"/>
    <property type="evidence" value="ECO:0007669"/>
    <property type="project" value="InterPro"/>
</dbReference>
<keyword evidence="3" id="KW-0963">Cytoplasm</keyword>
<evidence type="ECO:0000256" key="2">
    <source>
        <dbReference type="ARBA" id="ARBA00005628"/>
    </source>
</evidence>
<dbReference type="NCBIfam" id="NF006506">
    <property type="entry name" value="PRK08942.1"/>
    <property type="match status" value="1"/>
</dbReference>
<dbReference type="CDD" id="cd07503">
    <property type="entry name" value="HAD_HisB-N"/>
    <property type="match status" value="1"/>
</dbReference>
<dbReference type="InterPro" id="IPR006549">
    <property type="entry name" value="HAD-SF_hydro_IIIA"/>
</dbReference>
<dbReference type="EMBL" id="CP029211">
    <property type="protein sequence ID" value="AWI55387.1"/>
    <property type="molecule type" value="Genomic_DNA"/>
</dbReference>
<dbReference type="GO" id="GO:0046872">
    <property type="term" value="F:metal ion binding"/>
    <property type="evidence" value="ECO:0007669"/>
    <property type="project" value="UniProtKB-KW"/>
</dbReference>
<dbReference type="PANTHER" id="PTHR42891">
    <property type="entry name" value="D-GLYCERO-BETA-D-MANNO-HEPTOSE-1,7-BISPHOSPHATE 7-PHOSPHATASE"/>
    <property type="match status" value="1"/>
</dbReference>
<evidence type="ECO:0000256" key="4">
    <source>
        <dbReference type="ARBA" id="ARBA00022723"/>
    </source>
</evidence>
<proteinExistence type="inferred from homology"/>
<evidence type="ECO:0000256" key="1">
    <source>
        <dbReference type="ARBA" id="ARBA00004496"/>
    </source>
</evidence>
<name>A0A2U8FWV9_9BURK</name>